<feature type="binding site" evidence="19">
    <location>
        <begin position="329"/>
        <end position="331"/>
    </location>
    <ligand>
        <name>GTP</name>
        <dbReference type="ChEBI" id="CHEBI:37565"/>
    </ligand>
</feature>
<feature type="binding site" evidence="19">
    <location>
        <position position="177"/>
    </location>
    <ligand>
        <name>Mg(2+)</name>
        <dbReference type="ChEBI" id="CHEBI:18420"/>
        <label>2</label>
    </ligand>
</feature>
<accession>A0A1H1VJ74</accession>
<dbReference type="PANTHER" id="PTHR21327">
    <property type="entry name" value="GTP CYCLOHYDROLASE II-RELATED"/>
    <property type="match status" value="1"/>
</dbReference>
<dbReference type="NCBIfam" id="NF001591">
    <property type="entry name" value="PRK00393.1"/>
    <property type="match status" value="1"/>
</dbReference>
<dbReference type="PANTHER" id="PTHR21327:SF18">
    <property type="entry name" value="3,4-DIHYDROXY-2-BUTANONE 4-PHOSPHATE SYNTHASE"/>
    <property type="match status" value="1"/>
</dbReference>
<dbReference type="GO" id="GO:0005525">
    <property type="term" value="F:GTP binding"/>
    <property type="evidence" value="ECO:0007669"/>
    <property type="project" value="UniProtKB-KW"/>
</dbReference>
<comment type="pathway">
    <text evidence="5 19">Cofactor biosynthesis; riboflavin biosynthesis; 2-hydroxy-3-oxobutyl phosphate from D-ribulose 5-phosphate: step 1/1.</text>
</comment>
<feature type="binding site" evidence="19">
    <location>
        <position position="304"/>
    </location>
    <ligand>
        <name>Zn(2+)</name>
        <dbReference type="ChEBI" id="CHEBI:29105"/>
        <note>catalytic</note>
    </ligand>
</feature>
<keyword evidence="14 19" id="KW-0464">Manganese</keyword>
<dbReference type="SUPFAM" id="SSF142695">
    <property type="entry name" value="RibA-like"/>
    <property type="match status" value="1"/>
</dbReference>
<comment type="pathway">
    <text evidence="4 19">Cofactor biosynthesis; riboflavin biosynthesis; 5-amino-6-(D-ribitylamino)uracil from GTP: step 1/4.</text>
</comment>
<keyword evidence="10 19" id="KW-0378">Hydrolase</keyword>
<comment type="similarity">
    <text evidence="6 19">In the N-terminal section; belongs to the DHBP synthase family.</text>
</comment>
<feature type="region of interest" description="GTP cyclohydrolase II" evidence="19">
    <location>
        <begin position="236"/>
        <end position="447"/>
    </location>
</feature>
<feature type="binding site" evidence="19">
    <location>
        <position position="198"/>
    </location>
    <ligand>
        <name>D-ribulose 5-phosphate</name>
        <dbReference type="ChEBI" id="CHEBI:58121"/>
    </ligand>
</feature>
<evidence type="ECO:0000256" key="11">
    <source>
        <dbReference type="ARBA" id="ARBA00022833"/>
    </source>
</evidence>
<feature type="binding site" evidence="19">
    <location>
        <position position="307"/>
    </location>
    <ligand>
        <name>GTP</name>
        <dbReference type="ChEBI" id="CHEBI:37565"/>
    </ligand>
</feature>
<dbReference type="EMBL" id="LT629772">
    <property type="protein sequence ID" value="SDS84356.1"/>
    <property type="molecule type" value="Genomic_DNA"/>
</dbReference>
<dbReference type="InterPro" id="IPR032677">
    <property type="entry name" value="GTP_cyclohydro_II"/>
</dbReference>
<reference evidence="22 23" key="1">
    <citation type="submission" date="2016-10" db="EMBL/GenBank/DDBJ databases">
        <authorList>
            <person name="de Groot N.N."/>
        </authorList>
    </citation>
    <scope>NUCLEOTIDE SEQUENCE [LARGE SCALE GENOMIC DNA]</scope>
    <source>
        <strain evidence="22 23">DSM 21800</strain>
    </source>
</reference>
<dbReference type="FunFam" id="3.90.870.10:FF:000001">
    <property type="entry name" value="Riboflavin biosynthesis protein RibBA"/>
    <property type="match status" value="1"/>
</dbReference>
<evidence type="ECO:0000256" key="8">
    <source>
        <dbReference type="ARBA" id="ARBA00022723"/>
    </source>
</evidence>
<evidence type="ECO:0000256" key="3">
    <source>
        <dbReference type="ARBA" id="ARBA00002284"/>
    </source>
</evidence>
<dbReference type="InterPro" id="IPR000422">
    <property type="entry name" value="DHBP_synthase_RibB"/>
</dbReference>
<feature type="binding site" evidence="19">
    <location>
        <position position="386"/>
    </location>
    <ligand>
        <name>GTP</name>
        <dbReference type="ChEBI" id="CHEBI:37565"/>
    </ligand>
</feature>
<evidence type="ECO:0000313" key="23">
    <source>
        <dbReference type="Proteomes" id="UP000199103"/>
    </source>
</evidence>
<gene>
    <name evidence="19" type="primary">ribBA</name>
    <name evidence="22" type="ORF">SAMN04489812_3222</name>
</gene>
<dbReference type="NCBIfam" id="TIGR00506">
    <property type="entry name" value="ribB"/>
    <property type="match status" value="1"/>
</dbReference>
<feature type="region of interest" description="DHBP synthase" evidence="19">
    <location>
        <begin position="1"/>
        <end position="235"/>
    </location>
</feature>
<feature type="binding site" evidence="19">
    <location>
        <position position="302"/>
    </location>
    <ligand>
        <name>Zn(2+)</name>
        <dbReference type="ChEBI" id="CHEBI:29105"/>
        <note>catalytic</note>
    </ligand>
</feature>
<keyword evidence="13 19" id="KW-0342">GTP-binding</keyword>
<evidence type="ECO:0000313" key="22">
    <source>
        <dbReference type="EMBL" id="SDS84356.1"/>
    </source>
</evidence>
<dbReference type="GO" id="GO:0008686">
    <property type="term" value="F:3,4-dihydroxy-2-butanone-4-phosphate synthase activity"/>
    <property type="evidence" value="ECO:0007669"/>
    <property type="project" value="UniProtKB-UniRule"/>
</dbReference>
<feature type="binding site" evidence="19">
    <location>
        <position position="66"/>
    </location>
    <ligand>
        <name>D-ribulose 5-phosphate</name>
        <dbReference type="ChEBI" id="CHEBI:58121"/>
    </ligand>
</feature>
<dbReference type="Pfam" id="PF00925">
    <property type="entry name" value="GTP_cyclohydro2"/>
    <property type="match status" value="1"/>
</dbReference>
<comment type="similarity">
    <text evidence="19">In the C-terminal section; belongs to the GTP cyclohydrolase II family.</text>
</comment>
<evidence type="ECO:0000256" key="20">
    <source>
        <dbReference type="SAM" id="MobiDB-lite"/>
    </source>
</evidence>
<dbReference type="AlphaFoldDB" id="A0A1H1VJ74"/>
<evidence type="ECO:0000256" key="16">
    <source>
        <dbReference type="ARBA" id="ARBA00023268"/>
    </source>
</evidence>
<feature type="binding site" evidence="19">
    <location>
        <position position="62"/>
    </location>
    <ligand>
        <name>Mg(2+)</name>
        <dbReference type="ChEBI" id="CHEBI:18420"/>
        <label>2</label>
    </ligand>
</feature>
<keyword evidence="11 19" id="KW-0862">Zinc</keyword>
<feature type="binding site" evidence="19">
    <location>
        <position position="62"/>
    </location>
    <ligand>
        <name>Mg(2+)</name>
        <dbReference type="ChEBI" id="CHEBI:18420"/>
        <label>1</label>
    </ligand>
</feature>
<protein>
    <recommendedName>
        <fullName evidence="19">Riboflavin biosynthesis protein RibBA</fullName>
    </recommendedName>
    <domain>
        <recommendedName>
            <fullName evidence="19">3,4-dihydroxy-2-butanone 4-phosphate synthase</fullName>
            <shortName evidence="19">DHBP synthase</shortName>
            <ecNumber evidence="19">4.1.99.12</ecNumber>
        </recommendedName>
    </domain>
    <domain>
        <recommendedName>
            <fullName evidence="19">GTP cyclohydrolase-2</fullName>
            <ecNumber evidence="19">3.5.4.25</ecNumber>
        </recommendedName>
        <alternativeName>
            <fullName evidence="19">GTP cyclohydrolase II</fullName>
        </alternativeName>
    </domain>
</protein>
<dbReference type="STRING" id="630515.SAMN04489812_3222"/>
<dbReference type="EC" id="4.1.99.12" evidence="19"/>
<dbReference type="InterPro" id="IPR036144">
    <property type="entry name" value="RibA-like_sf"/>
</dbReference>
<dbReference type="NCBIfam" id="NF006803">
    <property type="entry name" value="PRK09311.1"/>
    <property type="match status" value="1"/>
</dbReference>
<feature type="domain" description="GTP cyclohydrolase II" evidence="21">
    <location>
        <begin position="245"/>
        <end position="406"/>
    </location>
</feature>
<keyword evidence="8 19" id="KW-0479">Metal-binding</keyword>
<dbReference type="EC" id="3.5.4.25" evidence="19"/>
<dbReference type="InterPro" id="IPR000926">
    <property type="entry name" value="RibA"/>
</dbReference>
<dbReference type="Gene3D" id="3.90.870.10">
    <property type="entry name" value="DHBP synthase"/>
    <property type="match status" value="1"/>
</dbReference>
<dbReference type="GO" id="GO:0005829">
    <property type="term" value="C:cytosol"/>
    <property type="evidence" value="ECO:0007669"/>
    <property type="project" value="TreeGrafter"/>
</dbReference>
<feature type="binding site" evidence="19">
    <location>
        <begin position="174"/>
        <end position="178"/>
    </location>
    <ligand>
        <name>D-ribulose 5-phosphate</name>
        <dbReference type="ChEBI" id="CHEBI:58121"/>
    </ligand>
</feature>
<feature type="site" description="Essential for DHBP synthase activity" evidence="19">
    <location>
        <position position="198"/>
    </location>
</feature>
<evidence type="ECO:0000256" key="4">
    <source>
        <dbReference type="ARBA" id="ARBA00004853"/>
    </source>
</evidence>
<comment type="function">
    <text evidence="17 19">Catalyzes the conversion of GTP to 2,5-diamino-6-ribosylamino-4(3H)-pyrimidinone 5'-phosphate (DARP), formate and pyrophosphate.</text>
</comment>
<feature type="compositionally biased region" description="Polar residues" evidence="20">
    <location>
        <begin position="17"/>
        <end position="31"/>
    </location>
</feature>
<evidence type="ECO:0000256" key="9">
    <source>
        <dbReference type="ARBA" id="ARBA00022741"/>
    </source>
</evidence>
<keyword evidence="12 19" id="KW-0460">Magnesium</keyword>
<evidence type="ECO:0000256" key="19">
    <source>
        <dbReference type="HAMAP-Rule" id="MF_01283"/>
    </source>
</evidence>
<sequence length="447" mass="47364">MITPPKGPELVAATPSAAGQPTSPRGPSTGSGPAADDAAVERVIAEVAAGRPVVVVDDHDREDEGDLIFAGAHSTTELMAFMIRHSSGVVCVPMLGEDLDRLALPAMVADNADPKGTAYAISVDAATEVSTGISAADRSRTVRALTDPGTTTTDLTRPGHVFPLRARPRGVLERRGHTEAAVDLARLAGQPPVGVIAELVNDDGTMTRGRQLTTFAEQHRLTMISIEQLAGYRWRHERLIEPVAVTNLPTAYGIFTAHAYRSLITGAEHVALVGGTVDVDTPVLTRVHSECLTGDAFGSLRCDCGPQLTDALATIAEQGGVLVYLRGQEGRGIGLAPKLQAYQLQESGRDTVDANLDLGLPADARSYDDAAQILRDLGVSAVRLITNNPAKQRGLERGGIDVTELIATGTFAGPDNINYLRTKRDRMGHRLADLDTHQPHHHRGAAS</sequence>
<dbReference type="CDD" id="cd00641">
    <property type="entry name" value="GTP_cyclohydro2"/>
    <property type="match status" value="1"/>
</dbReference>
<evidence type="ECO:0000256" key="10">
    <source>
        <dbReference type="ARBA" id="ARBA00022801"/>
    </source>
</evidence>
<dbReference type="InterPro" id="IPR016299">
    <property type="entry name" value="Riboflavin_synth_RibBA"/>
</dbReference>
<dbReference type="OrthoDB" id="9793111at2"/>
<feature type="binding site" evidence="19">
    <location>
        <begin position="286"/>
        <end position="290"/>
    </location>
    <ligand>
        <name>GTP</name>
        <dbReference type="ChEBI" id="CHEBI:37565"/>
    </ligand>
</feature>
<dbReference type="PIRSF" id="PIRSF001259">
    <property type="entry name" value="RibA"/>
    <property type="match status" value="1"/>
</dbReference>
<evidence type="ECO:0000256" key="1">
    <source>
        <dbReference type="ARBA" id="ARBA00000141"/>
    </source>
</evidence>
<dbReference type="Gene3D" id="3.40.50.10990">
    <property type="entry name" value="GTP cyclohydrolase II"/>
    <property type="match status" value="1"/>
</dbReference>
<dbReference type="GO" id="GO:0000287">
    <property type="term" value="F:magnesium ion binding"/>
    <property type="evidence" value="ECO:0007669"/>
    <property type="project" value="UniProtKB-UniRule"/>
</dbReference>
<dbReference type="Proteomes" id="UP000199103">
    <property type="component" value="Chromosome I"/>
</dbReference>
<dbReference type="HAMAP" id="MF_01283">
    <property type="entry name" value="RibBA"/>
    <property type="match status" value="1"/>
</dbReference>
<evidence type="ECO:0000256" key="15">
    <source>
        <dbReference type="ARBA" id="ARBA00023239"/>
    </source>
</evidence>
<dbReference type="UniPathway" id="UPA00275">
    <property type="reaction ID" value="UER00399"/>
</dbReference>
<evidence type="ECO:0000256" key="17">
    <source>
        <dbReference type="ARBA" id="ARBA00043932"/>
    </source>
</evidence>
<evidence type="ECO:0000259" key="21">
    <source>
        <dbReference type="Pfam" id="PF00925"/>
    </source>
</evidence>
<feature type="binding site" evidence="19">
    <location>
        <begin position="61"/>
        <end position="62"/>
    </location>
    <ligand>
        <name>D-ribulose 5-phosphate</name>
        <dbReference type="ChEBI" id="CHEBI:58121"/>
    </ligand>
</feature>
<dbReference type="RefSeq" id="WP_091526402.1">
    <property type="nucleotide sequence ID" value="NZ_LT629772.1"/>
</dbReference>
<dbReference type="InterPro" id="IPR017945">
    <property type="entry name" value="DHBP_synth_RibB-like_a/b_dom"/>
</dbReference>
<keyword evidence="23" id="KW-1185">Reference proteome</keyword>
<feature type="binding site" evidence="19">
    <location>
        <position position="391"/>
    </location>
    <ligand>
        <name>GTP</name>
        <dbReference type="ChEBI" id="CHEBI:37565"/>
    </ligand>
</feature>
<feature type="active site" description="Proton acceptor; for GTP cyclohydrolase activity" evidence="19">
    <location>
        <position position="363"/>
    </location>
</feature>
<keyword evidence="7 19" id="KW-0686">Riboflavin biosynthesis</keyword>
<keyword evidence="16 19" id="KW-0511">Multifunctional enzyme</keyword>
<proteinExistence type="inferred from homology"/>
<comment type="cofactor">
    <cofactor evidence="19">
        <name>Zn(2+)</name>
        <dbReference type="ChEBI" id="CHEBI:29105"/>
    </cofactor>
    <text evidence="19">Binds 1 zinc ion per subunit.</text>
</comment>
<evidence type="ECO:0000256" key="14">
    <source>
        <dbReference type="ARBA" id="ARBA00023211"/>
    </source>
</evidence>
<feature type="active site" description="Nucleophile; for GTP cyclohydrolase activity" evidence="19">
    <location>
        <position position="365"/>
    </location>
</feature>
<comment type="cofactor">
    <cofactor evidence="2">
        <name>Mn(2+)</name>
        <dbReference type="ChEBI" id="CHEBI:29035"/>
    </cofactor>
</comment>
<evidence type="ECO:0000256" key="2">
    <source>
        <dbReference type="ARBA" id="ARBA00001936"/>
    </source>
</evidence>
<comment type="function">
    <text evidence="3 19">Catalyzes the conversion of D-ribulose 5-phosphate to formate and 3,4-dihydroxy-2-butanone 4-phosphate.</text>
</comment>
<feature type="binding site" evidence="19">
    <location>
        <position position="291"/>
    </location>
    <ligand>
        <name>Zn(2+)</name>
        <dbReference type="ChEBI" id="CHEBI:29105"/>
        <note>catalytic</note>
    </ligand>
</feature>
<dbReference type="GO" id="GO:0009231">
    <property type="term" value="P:riboflavin biosynthetic process"/>
    <property type="evidence" value="ECO:0007669"/>
    <property type="project" value="UniProtKB-UniRule"/>
</dbReference>
<comment type="catalytic activity">
    <reaction evidence="18 19">
        <text>GTP + 4 H2O = 2,5-diamino-6-hydroxy-4-(5-phosphoribosylamino)-pyrimidine + formate + 2 phosphate + 3 H(+)</text>
        <dbReference type="Rhea" id="RHEA:23704"/>
        <dbReference type="ChEBI" id="CHEBI:15377"/>
        <dbReference type="ChEBI" id="CHEBI:15378"/>
        <dbReference type="ChEBI" id="CHEBI:15740"/>
        <dbReference type="ChEBI" id="CHEBI:37565"/>
        <dbReference type="ChEBI" id="CHEBI:43474"/>
        <dbReference type="ChEBI" id="CHEBI:58614"/>
        <dbReference type="EC" id="3.5.4.25"/>
    </reaction>
</comment>
<evidence type="ECO:0000256" key="12">
    <source>
        <dbReference type="ARBA" id="ARBA00022842"/>
    </source>
</evidence>
<feature type="region of interest" description="Disordered" evidence="20">
    <location>
        <begin position="1"/>
        <end position="36"/>
    </location>
</feature>
<dbReference type="Pfam" id="PF00926">
    <property type="entry name" value="DHBP_synthase"/>
    <property type="match status" value="1"/>
</dbReference>
<dbReference type="HAMAP" id="MF_00179">
    <property type="entry name" value="RibA"/>
    <property type="match status" value="1"/>
</dbReference>
<comment type="cofactor">
    <cofactor evidence="19">
        <name>Mg(2+)</name>
        <dbReference type="ChEBI" id="CHEBI:18420"/>
    </cofactor>
    <cofactor evidence="19">
        <name>Mn(2+)</name>
        <dbReference type="ChEBI" id="CHEBI:29035"/>
    </cofactor>
    <text evidence="19">Binds 2 divalent metal cations per subunit. Magnesium or manganese.</text>
</comment>
<evidence type="ECO:0000256" key="7">
    <source>
        <dbReference type="ARBA" id="ARBA00022619"/>
    </source>
</evidence>
<name>A0A1H1VJ74_9ACTN</name>
<dbReference type="GO" id="GO:0008270">
    <property type="term" value="F:zinc ion binding"/>
    <property type="evidence" value="ECO:0007669"/>
    <property type="project" value="UniProtKB-UniRule"/>
</dbReference>
<dbReference type="SUPFAM" id="SSF55821">
    <property type="entry name" value="YrdC/RibB"/>
    <property type="match status" value="1"/>
</dbReference>
<dbReference type="FunFam" id="3.40.50.10990:FF:000001">
    <property type="entry name" value="Riboflavin biosynthesis protein RibBA"/>
    <property type="match status" value="1"/>
</dbReference>
<dbReference type="GO" id="GO:0030145">
    <property type="term" value="F:manganese ion binding"/>
    <property type="evidence" value="ECO:0007669"/>
    <property type="project" value="UniProtKB-UniRule"/>
</dbReference>
<evidence type="ECO:0000256" key="5">
    <source>
        <dbReference type="ARBA" id="ARBA00004904"/>
    </source>
</evidence>
<evidence type="ECO:0000256" key="6">
    <source>
        <dbReference type="ARBA" id="ARBA00005520"/>
    </source>
</evidence>
<keyword evidence="15 19" id="KW-0456">Lyase</keyword>
<evidence type="ECO:0000256" key="18">
    <source>
        <dbReference type="ARBA" id="ARBA00049295"/>
    </source>
</evidence>
<dbReference type="GO" id="GO:0003935">
    <property type="term" value="F:GTP cyclohydrolase II activity"/>
    <property type="evidence" value="ECO:0007669"/>
    <property type="project" value="UniProtKB-UniRule"/>
</dbReference>
<comment type="catalytic activity">
    <reaction evidence="1 19">
        <text>D-ribulose 5-phosphate = (2S)-2-hydroxy-3-oxobutyl phosphate + formate + H(+)</text>
        <dbReference type="Rhea" id="RHEA:18457"/>
        <dbReference type="ChEBI" id="CHEBI:15378"/>
        <dbReference type="ChEBI" id="CHEBI:15740"/>
        <dbReference type="ChEBI" id="CHEBI:58121"/>
        <dbReference type="ChEBI" id="CHEBI:58830"/>
        <dbReference type="EC" id="4.1.99.12"/>
    </reaction>
</comment>
<keyword evidence="9 19" id="KW-0547">Nucleotide-binding</keyword>
<evidence type="ECO:0000256" key="13">
    <source>
        <dbReference type="ARBA" id="ARBA00023134"/>
    </source>
</evidence>
<feature type="site" description="Essential for DHBP synthase activity" evidence="19">
    <location>
        <position position="160"/>
    </location>
</feature>
<organism evidence="22 23">
    <name type="scientific">Microlunatus soli</name>
    <dbReference type="NCBI Taxonomy" id="630515"/>
    <lineage>
        <taxon>Bacteria</taxon>
        <taxon>Bacillati</taxon>
        <taxon>Actinomycetota</taxon>
        <taxon>Actinomycetes</taxon>
        <taxon>Propionibacteriales</taxon>
        <taxon>Propionibacteriaceae</taxon>
        <taxon>Microlunatus</taxon>
    </lineage>
</organism>
<feature type="binding site" evidence="19">
    <location>
        <position position="351"/>
    </location>
    <ligand>
        <name>GTP</name>
        <dbReference type="ChEBI" id="CHEBI:37565"/>
    </ligand>
</feature>
<dbReference type="NCBIfam" id="TIGR00505">
    <property type="entry name" value="ribA"/>
    <property type="match status" value="1"/>
</dbReference>